<dbReference type="GO" id="GO:0140352">
    <property type="term" value="P:export from cell"/>
    <property type="evidence" value="ECO:0007669"/>
    <property type="project" value="UniProtKB-ARBA"/>
</dbReference>
<dbReference type="Pfam" id="PF00689">
    <property type="entry name" value="Cation_ATPase_C"/>
    <property type="match status" value="1"/>
</dbReference>
<dbReference type="Pfam" id="PF08282">
    <property type="entry name" value="Hydrolase_3"/>
    <property type="match status" value="1"/>
</dbReference>
<evidence type="ECO:0000256" key="2">
    <source>
        <dbReference type="ARBA" id="ARBA00005675"/>
    </source>
</evidence>
<keyword evidence="8" id="KW-0547">Nucleotide-binding</keyword>
<evidence type="ECO:0000256" key="7">
    <source>
        <dbReference type="ARBA" id="ARBA00022723"/>
    </source>
</evidence>
<dbReference type="InterPro" id="IPR001757">
    <property type="entry name" value="P_typ_ATPase"/>
</dbReference>
<dbReference type="RefSeq" id="WP_070787652.1">
    <property type="nucleotide sequence ID" value="NZ_MKIQ01000026.1"/>
</dbReference>
<keyword evidence="14 16" id="KW-0472">Membrane</keyword>
<comment type="similarity">
    <text evidence="2">Belongs to the cation transport ATPase (P-type) (TC 3.A.3) family. Type IIA subfamily.</text>
</comment>
<dbReference type="InterPro" id="IPR023214">
    <property type="entry name" value="HAD_sf"/>
</dbReference>
<name>A0A9Q5JH44_9LACT</name>
<comment type="catalytic activity">
    <reaction evidence="15">
        <text>Ca(2+)(in) + ATP + H2O = Ca(2+)(out) + ADP + phosphate + H(+)</text>
        <dbReference type="Rhea" id="RHEA:18105"/>
        <dbReference type="ChEBI" id="CHEBI:15377"/>
        <dbReference type="ChEBI" id="CHEBI:15378"/>
        <dbReference type="ChEBI" id="CHEBI:29108"/>
        <dbReference type="ChEBI" id="CHEBI:30616"/>
        <dbReference type="ChEBI" id="CHEBI:43474"/>
        <dbReference type="ChEBI" id="CHEBI:456216"/>
        <dbReference type="EC" id="7.2.2.10"/>
    </reaction>
</comment>
<dbReference type="InterPro" id="IPR059000">
    <property type="entry name" value="ATPase_P-type_domA"/>
</dbReference>
<dbReference type="SUPFAM" id="SSF81653">
    <property type="entry name" value="Calcium ATPase, transduction domain A"/>
    <property type="match status" value="1"/>
</dbReference>
<evidence type="ECO:0000256" key="9">
    <source>
        <dbReference type="ARBA" id="ARBA00022837"/>
    </source>
</evidence>
<dbReference type="InterPro" id="IPR018303">
    <property type="entry name" value="ATPase_P-typ_P_site"/>
</dbReference>
<dbReference type="NCBIfam" id="TIGR01494">
    <property type="entry name" value="ATPase_P-type"/>
    <property type="match status" value="3"/>
</dbReference>
<organism evidence="18 19">
    <name type="scientific">Floricoccus penangensis</name>
    <dbReference type="NCBI Taxonomy" id="1859475"/>
    <lineage>
        <taxon>Bacteria</taxon>
        <taxon>Bacillati</taxon>
        <taxon>Bacillota</taxon>
        <taxon>Bacilli</taxon>
        <taxon>Lactobacillales</taxon>
        <taxon>Streptococcaceae</taxon>
        <taxon>Floricoccus</taxon>
    </lineage>
</organism>
<evidence type="ECO:0000256" key="3">
    <source>
        <dbReference type="ARBA" id="ARBA00012790"/>
    </source>
</evidence>
<evidence type="ECO:0000256" key="6">
    <source>
        <dbReference type="ARBA" id="ARBA00022692"/>
    </source>
</evidence>
<dbReference type="Gene3D" id="2.70.150.10">
    <property type="entry name" value="Calcium-transporting ATPase, cytoplasmic transduction domain A"/>
    <property type="match status" value="1"/>
</dbReference>
<dbReference type="InterPro" id="IPR023299">
    <property type="entry name" value="ATPase_P-typ_cyto_dom_N"/>
</dbReference>
<dbReference type="Gene3D" id="1.20.1110.10">
    <property type="entry name" value="Calcium-transporting ATPase, transmembrane domain"/>
    <property type="match status" value="1"/>
</dbReference>
<dbReference type="SUPFAM" id="SSF56784">
    <property type="entry name" value="HAD-like"/>
    <property type="match status" value="1"/>
</dbReference>
<dbReference type="Gene3D" id="3.40.1110.10">
    <property type="entry name" value="Calcium-transporting ATPase, cytoplasmic domain N"/>
    <property type="match status" value="1"/>
</dbReference>
<accession>A0A9Q5JH44</accession>
<proteinExistence type="inferred from homology"/>
<evidence type="ECO:0000256" key="14">
    <source>
        <dbReference type="ARBA" id="ARBA00023136"/>
    </source>
</evidence>
<keyword evidence="19" id="KW-1185">Reference proteome</keyword>
<evidence type="ECO:0000256" key="12">
    <source>
        <dbReference type="ARBA" id="ARBA00022967"/>
    </source>
</evidence>
<dbReference type="GO" id="GO:0005388">
    <property type="term" value="F:P-type calcium transporter activity"/>
    <property type="evidence" value="ECO:0007669"/>
    <property type="project" value="UniProtKB-EC"/>
</dbReference>
<dbReference type="SFLD" id="SFLDG00002">
    <property type="entry name" value="C1.7:_P-type_atpase_like"/>
    <property type="match status" value="1"/>
</dbReference>
<feature type="transmembrane region" description="Helical" evidence="16">
    <location>
        <begin position="670"/>
        <end position="689"/>
    </location>
</feature>
<dbReference type="EC" id="7.2.2.10" evidence="3"/>
<dbReference type="PROSITE" id="PS00154">
    <property type="entry name" value="ATPASE_E1_E2"/>
    <property type="match status" value="1"/>
</dbReference>
<sequence>MKKWYSENLDKVVSQLDTNAEVGLTENQVKDRQEKYGKNIFEVEQKTSLFKRILHQLSDVSTIVLLVATALSFLLAIKENEGFIEPIVILAVVILNVVLAITQEGKAEKALDALADMNAPNCLVLRDGMRISIEATELVPGDIIILETGSVVPSDARLVEATGLSCDEAALTGESEPVEKDASLIIDGTVAVGDQKNMVFSSTVVTAGHGKAVVTDTGMNTQMGQIAGHLNNSENLKTPLQLRLNSLGRVISWIAIGSAFFLLAIGLRGGSSFDEMIMVAISLAVAAVPETLSLIVTLSLTNGVQKMVSKNALIRKLPAVETLGNTSVICSDKTGTLTQNKMTIQELWFNKNQSVLAKSEFNVEEEKMLKQLALASNASIETKEDGQIQYIGDATELAIISLLNDKGFDKKDLESQYEKVAEIPFSSQRKRMTVVYKEDDGYLVITKGALDRIPIVRDEKQWEKISEVHDSYADKALRVIALAVKKVKEIPEMDNLEALETDMEFVGLIGLIDPPRPEVKEAIAKAKKAGITTVMITGDHAATAAAIAKEIGILTEGKKVLTGSALAEISDVELNDTVRNYAVYARVSPEDKIRIVEAWQAQGEVVAMTGDGVNDAPALKAADVGIAMGQTGTEVAKNASDMILTDDNFSTIVEAVEVGRNVYENIKKTILFLLVCNLSEIFIMLFAQIAGWGIVLTPVMLLLINLLGDGIPGLQLANEQSDEDIMAKKPIKRDASIFTPSMLNMILRQTLVCAIVSLIAFYVGDRMTVGGLGPDLVLGETMAFLTVGWTSILHIFNVRSKDSIKNTSISANKPLVYSAFAMIAVFALLVLTPIRGIFGMTSIAPIHWLIIVVLSIIPTIICELAKIYDNNPNAIHRKTYNYIKKIKNS</sequence>
<evidence type="ECO:0000256" key="13">
    <source>
        <dbReference type="ARBA" id="ARBA00022989"/>
    </source>
</evidence>
<dbReference type="EMBL" id="MKIQ01000026">
    <property type="protein sequence ID" value="OFI47054.1"/>
    <property type="molecule type" value="Genomic_DNA"/>
</dbReference>
<evidence type="ECO:0000256" key="15">
    <source>
        <dbReference type="ARBA" id="ARBA00048694"/>
    </source>
</evidence>
<keyword evidence="11" id="KW-0460">Magnesium</keyword>
<comment type="subcellular location">
    <subcellularLocation>
        <location evidence="1">Cell membrane</location>
        <topology evidence="1">Multi-pass membrane protein</topology>
    </subcellularLocation>
</comment>
<keyword evidence="5" id="KW-0813">Transport</keyword>
<dbReference type="Pfam" id="PF00690">
    <property type="entry name" value="Cation_ATPase_N"/>
    <property type="match status" value="1"/>
</dbReference>
<reference evidence="19" key="1">
    <citation type="submission" date="2016-09" db="EMBL/GenBank/DDBJ databases">
        <title>Draft genome sequence of a novel species of the family Streptococcaceae isolated from flowers.</title>
        <authorList>
            <person name="Chuah L.-O."/>
            <person name="Yap K.-P."/>
            <person name="Thong K.L."/>
            <person name="Liong M.T."/>
            <person name="Ahmad R."/>
            <person name="Rusul G."/>
        </authorList>
    </citation>
    <scope>NUCLEOTIDE SEQUENCE [LARGE SCALE GENOMIC DNA]</scope>
    <source>
        <strain evidence="19">HibF3</strain>
    </source>
</reference>
<feature type="transmembrane region" description="Helical" evidence="16">
    <location>
        <begin position="815"/>
        <end position="834"/>
    </location>
</feature>
<feature type="transmembrane region" description="Helical" evidence="16">
    <location>
        <begin position="846"/>
        <end position="868"/>
    </location>
</feature>
<dbReference type="SFLD" id="SFLDS00003">
    <property type="entry name" value="Haloacid_Dehalogenase"/>
    <property type="match status" value="1"/>
</dbReference>
<keyword evidence="4" id="KW-1003">Cell membrane</keyword>
<evidence type="ECO:0000256" key="4">
    <source>
        <dbReference type="ARBA" id="ARBA00022475"/>
    </source>
</evidence>
<keyword evidence="5" id="KW-0109">Calcium transport</keyword>
<dbReference type="SUPFAM" id="SSF81660">
    <property type="entry name" value="Metal cation-transporting ATPase, ATP-binding domain N"/>
    <property type="match status" value="1"/>
</dbReference>
<feature type="transmembrane region" description="Helical" evidence="16">
    <location>
        <begin position="776"/>
        <end position="795"/>
    </location>
</feature>
<evidence type="ECO:0000256" key="16">
    <source>
        <dbReference type="SAM" id="Phobius"/>
    </source>
</evidence>
<dbReference type="OrthoDB" id="9760364at2"/>
<dbReference type="FunFam" id="3.40.50.1000:FF:000001">
    <property type="entry name" value="Phospholipid-transporting ATPase IC"/>
    <property type="match status" value="1"/>
</dbReference>
<dbReference type="PANTHER" id="PTHR24093">
    <property type="entry name" value="CATION TRANSPORTING ATPASE"/>
    <property type="match status" value="1"/>
</dbReference>
<keyword evidence="5" id="KW-0406">Ion transport</keyword>
<keyword evidence="12" id="KW-1278">Translocase</keyword>
<evidence type="ECO:0000256" key="5">
    <source>
        <dbReference type="ARBA" id="ARBA00022568"/>
    </source>
</evidence>
<dbReference type="GO" id="GO:0005886">
    <property type="term" value="C:plasma membrane"/>
    <property type="evidence" value="ECO:0007669"/>
    <property type="project" value="UniProtKB-SubCell"/>
</dbReference>
<dbReference type="PRINTS" id="PR00119">
    <property type="entry name" value="CATATPASE"/>
</dbReference>
<evidence type="ECO:0000256" key="11">
    <source>
        <dbReference type="ARBA" id="ARBA00022842"/>
    </source>
</evidence>
<feature type="transmembrane region" description="Helical" evidence="16">
    <location>
        <begin position="737"/>
        <end position="764"/>
    </location>
</feature>
<dbReference type="Proteomes" id="UP000177273">
    <property type="component" value="Unassembled WGS sequence"/>
</dbReference>
<dbReference type="SUPFAM" id="SSF81665">
    <property type="entry name" value="Calcium ATPase, transmembrane domain M"/>
    <property type="match status" value="1"/>
</dbReference>
<dbReference type="SMART" id="SM00831">
    <property type="entry name" value="Cation_ATPase_N"/>
    <property type="match status" value="1"/>
</dbReference>
<dbReference type="Pfam" id="PF00122">
    <property type="entry name" value="E1-E2_ATPase"/>
    <property type="match status" value="1"/>
</dbReference>
<evidence type="ECO:0000256" key="10">
    <source>
        <dbReference type="ARBA" id="ARBA00022840"/>
    </source>
</evidence>
<gene>
    <name evidence="18" type="ORF">BG262_01630</name>
</gene>
<dbReference type="GO" id="GO:0016887">
    <property type="term" value="F:ATP hydrolysis activity"/>
    <property type="evidence" value="ECO:0007669"/>
    <property type="project" value="InterPro"/>
</dbReference>
<dbReference type="Pfam" id="PF13246">
    <property type="entry name" value="Cation_ATPase"/>
    <property type="match status" value="1"/>
</dbReference>
<dbReference type="InterPro" id="IPR023298">
    <property type="entry name" value="ATPase_P-typ_TM_dom_sf"/>
</dbReference>
<keyword evidence="6 16" id="KW-0812">Transmembrane</keyword>
<dbReference type="AlphaFoldDB" id="A0A9Q5JH44"/>
<dbReference type="Gene3D" id="3.40.50.1000">
    <property type="entry name" value="HAD superfamily/HAD-like"/>
    <property type="match status" value="1"/>
</dbReference>
<feature type="transmembrane region" description="Helical" evidence="16">
    <location>
        <begin position="57"/>
        <end position="77"/>
    </location>
</feature>
<dbReference type="GO" id="GO:0046872">
    <property type="term" value="F:metal ion binding"/>
    <property type="evidence" value="ECO:0007669"/>
    <property type="project" value="UniProtKB-KW"/>
</dbReference>
<dbReference type="InterPro" id="IPR004014">
    <property type="entry name" value="ATPase_P-typ_cation-transptr_N"/>
</dbReference>
<keyword evidence="7" id="KW-0479">Metal-binding</keyword>
<evidence type="ECO:0000313" key="18">
    <source>
        <dbReference type="EMBL" id="OFI47054.1"/>
    </source>
</evidence>
<keyword evidence="13 16" id="KW-1133">Transmembrane helix</keyword>
<feature type="domain" description="Cation-transporting P-type ATPase N-terminal" evidence="17">
    <location>
        <begin position="3"/>
        <end position="77"/>
    </location>
</feature>
<dbReference type="PRINTS" id="PR00120">
    <property type="entry name" value="HATPASE"/>
</dbReference>
<feature type="transmembrane region" description="Helical" evidence="16">
    <location>
        <begin position="83"/>
        <end position="101"/>
    </location>
</feature>
<feature type="transmembrane region" description="Helical" evidence="16">
    <location>
        <begin position="695"/>
        <end position="717"/>
    </location>
</feature>
<dbReference type="FunFam" id="3.40.50.1000:FF:000028">
    <property type="entry name" value="Calcium-transporting P-type ATPase, putative"/>
    <property type="match status" value="1"/>
</dbReference>
<keyword evidence="10" id="KW-0067">ATP-binding</keyword>
<dbReference type="InterPro" id="IPR044492">
    <property type="entry name" value="P_typ_ATPase_HD_dom"/>
</dbReference>
<dbReference type="GO" id="GO:0005524">
    <property type="term" value="F:ATP binding"/>
    <property type="evidence" value="ECO:0007669"/>
    <property type="project" value="UniProtKB-KW"/>
</dbReference>
<dbReference type="SFLD" id="SFLDF00027">
    <property type="entry name" value="p-type_atpase"/>
    <property type="match status" value="1"/>
</dbReference>
<feature type="transmembrane region" description="Helical" evidence="16">
    <location>
        <begin position="276"/>
        <end position="300"/>
    </location>
</feature>
<dbReference type="PANTHER" id="PTHR24093:SF506">
    <property type="entry name" value="CATION-TRANSPORTING ATPASE PMA1"/>
    <property type="match status" value="1"/>
</dbReference>
<dbReference type="InterPro" id="IPR006068">
    <property type="entry name" value="ATPase_P-typ_cation-transptr_C"/>
</dbReference>
<evidence type="ECO:0000256" key="1">
    <source>
        <dbReference type="ARBA" id="ARBA00004651"/>
    </source>
</evidence>
<dbReference type="FunFam" id="2.70.150.10:FF:000016">
    <property type="entry name" value="Calcium-transporting P-type ATPase putative"/>
    <property type="match status" value="1"/>
</dbReference>
<evidence type="ECO:0000259" key="17">
    <source>
        <dbReference type="SMART" id="SM00831"/>
    </source>
</evidence>
<dbReference type="InterPro" id="IPR008250">
    <property type="entry name" value="ATPase_P-typ_transduc_dom_A_sf"/>
</dbReference>
<evidence type="ECO:0000313" key="19">
    <source>
        <dbReference type="Proteomes" id="UP000177273"/>
    </source>
</evidence>
<comment type="caution">
    <text evidence="18">The sequence shown here is derived from an EMBL/GenBank/DDBJ whole genome shotgun (WGS) entry which is preliminary data.</text>
</comment>
<evidence type="ECO:0000256" key="8">
    <source>
        <dbReference type="ARBA" id="ARBA00022741"/>
    </source>
</evidence>
<dbReference type="InterPro" id="IPR036412">
    <property type="entry name" value="HAD-like_sf"/>
</dbReference>
<feature type="transmembrane region" description="Helical" evidence="16">
    <location>
        <begin position="250"/>
        <end position="270"/>
    </location>
</feature>
<protein>
    <recommendedName>
        <fullName evidence="3">P-type Ca(2+) transporter</fullName>
        <ecNumber evidence="3">7.2.2.10</ecNumber>
    </recommendedName>
</protein>
<keyword evidence="9" id="KW-0106">Calcium</keyword>